<dbReference type="GO" id="GO:0009982">
    <property type="term" value="F:pseudouridine synthase activity"/>
    <property type="evidence" value="ECO:0007669"/>
    <property type="project" value="InterPro"/>
</dbReference>
<dbReference type="GO" id="GO:0000455">
    <property type="term" value="P:enzyme-directed rRNA pseudouridine synthesis"/>
    <property type="evidence" value="ECO:0007669"/>
    <property type="project" value="TreeGrafter"/>
</dbReference>
<proteinExistence type="inferred from homology"/>
<dbReference type="GO" id="GO:0003723">
    <property type="term" value="F:RNA binding"/>
    <property type="evidence" value="ECO:0007669"/>
    <property type="project" value="InterPro"/>
</dbReference>
<organism evidence="3 4">
    <name type="scientific">Alteromonas naphthalenivorans</name>
    <dbReference type="NCBI Taxonomy" id="715451"/>
    <lineage>
        <taxon>Bacteria</taxon>
        <taxon>Pseudomonadati</taxon>
        <taxon>Pseudomonadota</taxon>
        <taxon>Gammaproteobacteria</taxon>
        <taxon>Alteromonadales</taxon>
        <taxon>Alteromonadaceae</taxon>
        <taxon>Alteromonas/Salinimonas group</taxon>
        <taxon>Alteromonas</taxon>
    </lineage>
</organism>
<dbReference type="Proteomes" id="UP000000683">
    <property type="component" value="Chromosome"/>
</dbReference>
<dbReference type="SUPFAM" id="SSF55120">
    <property type="entry name" value="Pseudouridine synthase"/>
    <property type="match status" value="1"/>
</dbReference>
<evidence type="ECO:0000256" key="1">
    <source>
        <dbReference type="ARBA" id="ARBA00010876"/>
    </source>
</evidence>
<dbReference type="EMBL" id="CP002339">
    <property type="protein sequence ID" value="AEF04069.1"/>
    <property type="molecule type" value="Genomic_DNA"/>
</dbReference>
<dbReference type="InterPro" id="IPR050188">
    <property type="entry name" value="RluA_PseudoU_synthase"/>
</dbReference>
<evidence type="ECO:0000313" key="4">
    <source>
        <dbReference type="Proteomes" id="UP000000683"/>
    </source>
</evidence>
<name>F5ZDV7_ALTNA</name>
<dbReference type="CDD" id="cd02869">
    <property type="entry name" value="PseudoU_synth_RluA_like"/>
    <property type="match status" value="1"/>
</dbReference>
<evidence type="ECO:0000259" key="2">
    <source>
        <dbReference type="Pfam" id="PF00849"/>
    </source>
</evidence>
<feature type="domain" description="Pseudouridine synthase RsuA/RluA-like" evidence="2">
    <location>
        <begin position="12"/>
        <end position="196"/>
    </location>
</feature>
<dbReference type="Pfam" id="PF00849">
    <property type="entry name" value="PseudoU_synth_2"/>
    <property type="match status" value="1"/>
</dbReference>
<dbReference type="PANTHER" id="PTHR21600:SF87">
    <property type="entry name" value="RNA PSEUDOURIDYLATE SYNTHASE DOMAIN-CONTAINING PROTEIN 1"/>
    <property type="match status" value="1"/>
</dbReference>
<dbReference type="Gene3D" id="3.30.2350.10">
    <property type="entry name" value="Pseudouridine synthase"/>
    <property type="match status" value="1"/>
</dbReference>
<keyword evidence="4" id="KW-1185">Reference proteome</keyword>
<accession>F5ZDV7</accession>
<evidence type="ECO:0000313" key="3">
    <source>
        <dbReference type="EMBL" id="AEF04069.1"/>
    </source>
</evidence>
<dbReference type="KEGG" id="alt:ambt_12745"/>
<dbReference type="HOGENOM" id="CLU_016902_6_0_6"/>
<sequence>MNEIPILVDDEDVLIVNKPSGIAMHDCANTVNIANTQSTGTAENISAGEGADACGLNNIGSKIDSKIDTHAFGIVTLLREQTGYSQLHLCHRLDTGTSGCLCLAKNAQTAALIGDAFASRQVSKYYLAISADKPKKKQGSIVGDMKNRRGGQFMLLKSKDNPAVTQFFSQSAKPGYRGFIVKPLTGKTHQIRVALKSVGAAILGDTLYSGAPSDRLHLHAGWLRIPLPSRTISVKAPILSGDLFTDSEVKRWLTELPEPDTFNWPAIASSLLQLVSKT</sequence>
<gene>
    <name evidence="3" type="ordered locus">ambt_12745</name>
</gene>
<dbReference type="PANTHER" id="PTHR21600">
    <property type="entry name" value="MITOCHONDRIAL RNA PSEUDOURIDINE SYNTHASE"/>
    <property type="match status" value="1"/>
</dbReference>
<dbReference type="RefSeq" id="WP_013785000.1">
    <property type="nucleotide sequence ID" value="NC_015554.1"/>
</dbReference>
<dbReference type="AlphaFoldDB" id="F5ZDV7"/>
<dbReference type="eggNOG" id="COG0564">
    <property type="taxonomic scope" value="Bacteria"/>
</dbReference>
<dbReference type="InterPro" id="IPR006145">
    <property type="entry name" value="PsdUridine_synth_RsuA/RluA"/>
</dbReference>
<reference evidence="3 4" key="1">
    <citation type="journal article" date="2011" name="J. Bacteriol.">
        <title>Complete genome sequence of the polycyclic aromatic hydrocarbon-degrading bacterium Alteromonas sp. strain SN2.</title>
        <authorList>
            <person name="Jin H.M."/>
            <person name="Jeong H."/>
            <person name="Moon E.J."/>
            <person name="Math R.K."/>
            <person name="Lee K."/>
            <person name="Kim H.J."/>
            <person name="Jeon C.O."/>
            <person name="Oh T.K."/>
            <person name="Kim J.F."/>
        </authorList>
    </citation>
    <scope>NUCLEOTIDE SEQUENCE [LARGE SCALE GENOMIC DNA]</scope>
    <source>
        <strain evidence="4">JCM 17741 / KACC 18427 / KCTC 11700BP / SN2</strain>
    </source>
</reference>
<protein>
    <submittedName>
        <fullName evidence="3">tRNA pseudouridine synthase A</fullName>
    </submittedName>
</protein>
<dbReference type="GO" id="GO:0140098">
    <property type="term" value="F:catalytic activity, acting on RNA"/>
    <property type="evidence" value="ECO:0007669"/>
    <property type="project" value="UniProtKB-ARBA"/>
</dbReference>
<dbReference type="InterPro" id="IPR020103">
    <property type="entry name" value="PsdUridine_synth_cat_dom_sf"/>
</dbReference>
<dbReference type="OrthoDB" id="9807829at2"/>
<comment type="similarity">
    <text evidence="1">Belongs to the pseudouridine synthase RluA family.</text>
</comment>